<dbReference type="InterPro" id="IPR036287">
    <property type="entry name" value="Rv1873-like_sf"/>
</dbReference>
<organism evidence="1 2">
    <name type="scientific">Meridianimarinicoccus marinus</name>
    <dbReference type="NCBI Taxonomy" id="3231483"/>
    <lineage>
        <taxon>Bacteria</taxon>
        <taxon>Pseudomonadati</taxon>
        <taxon>Pseudomonadota</taxon>
        <taxon>Alphaproteobacteria</taxon>
        <taxon>Rhodobacterales</taxon>
        <taxon>Paracoccaceae</taxon>
        <taxon>Meridianimarinicoccus</taxon>
    </lineage>
</organism>
<reference evidence="1 2" key="1">
    <citation type="submission" date="2024-07" db="EMBL/GenBank/DDBJ databases">
        <authorList>
            <person name="Kang M."/>
        </authorList>
    </citation>
    <scope>NUCLEOTIDE SEQUENCE [LARGE SCALE GENOMIC DNA]</scope>
    <source>
        <strain evidence="1 2">DFM31</strain>
    </source>
</reference>
<keyword evidence="2" id="KW-1185">Reference proteome</keyword>
<comment type="caution">
    <text evidence="1">The sequence shown here is derived from an EMBL/GenBank/DDBJ whole genome shotgun (WGS) entry which is preliminary data.</text>
</comment>
<dbReference type="Pfam" id="PF08837">
    <property type="entry name" value="DUF1810"/>
    <property type="match status" value="1"/>
</dbReference>
<dbReference type="EMBL" id="JBFBVU010000028">
    <property type="protein sequence ID" value="MEV8468433.1"/>
    <property type="molecule type" value="Genomic_DNA"/>
</dbReference>
<sequence>MEPQRFLDAQAPVWDQVLRELSAGRKQGHWMWFVFPQLVGLGISATAQRYALEDAAAARAYAAHPVLGPRLRAALAAAMRAGTRDPVAIFGTVDAMKLRSCLTLFSEAAAAPDAFRAGIAHFYKGQPDPRTLALLRP</sequence>
<protein>
    <submittedName>
        <fullName evidence="1">DUF1810 family protein</fullName>
    </submittedName>
</protein>
<evidence type="ECO:0000313" key="2">
    <source>
        <dbReference type="Proteomes" id="UP001553161"/>
    </source>
</evidence>
<name>A0ABV3LDD7_9RHOB</name>
<proteinExistence type="predicted"/>
<dbReference type="SUPFAM" id="SSF140736">
    <property type="entry name" value="Rv1873-like"/>
    <property type="match status" value="1"/>
</dbReference>
<accession>A0ABV3LDD7</accession>
<dbReference type="InterPro" id="IPR014937">
    <property type="entry name" value="DUF1810"/>
</dbReference>
<evidence type="ECO:0000313" key="1">
    <source>
        <dbReference type="EMBL" id="MEV8468433.1"/>
    </source>
</evidence>
<dbReference type="PIRSF" id="PIRSF008546">
    <property type="entry name" value="UCP008546"/>
    <property type="match status" value="1"/>
</dbReference>
<dbReference type="RefSeq" id="WP_366194386.1">
    <property type="nucleotide sequence ID" value="NZ_JBFBVU010000028.1"/>
</dbReference>
<dbReference type="Gene3D" id="1.25.40.380">
    <property type="entry name" value="Protein of unknown function DUF1810"/>
    <property type="match status" value="1"/>
</dbReference>
<dbReference type="Proteomes" id="UP001553161">
    <property type="component" value="Unassembled WGS sequence"/>
</dbReference>
<gene>
    <name evidence="1" type="ORF">AB0T83_16785</name>
</gene>